<reference evidence="7" key="2">
    <citation type="submission" date="2007-04" db="EMBL/GenBank/DDBJ databases">
        <title>The genome of the human body louse.</title>
        <authorList>
            <consortium name="The Human Body Louse Genome Consortium"/>
            <person name="Kirkness E."/>
            <person name="Walenz B."/>
            <person name="Hass B."/>
            <person name="Bruggner R."/>
            <person name="Strausberg R."/>
        </authorList>
    </citation>
    <scope>NUCLEOTIDE SEQUENCE</scope>
    <source>
        <strain evidence="7">USDA</strain>
    </source>
</reference>
<protein>
    <recommendedName>
        <fullName evidence="5">CDAN1-interacting nuclease 1</fullName>
    </recommendedName>
</protein>
<dbReference type="VEuPathDB" id="VectorBase:PHUM420760"/>
<evidence type="ECO:0000256" key="2">
    <source>
        <dbReference type="ARBA" id="ARBA00004496"/>
    </source>
</evidence>
<dbReference type="GeneID" id="8234505"/>
<dbReference type="KEGG" id="phu:Phum_PHUM420760"/>
<dbReference type="RefSeq" id="XP_002429126.1">
    <property type="nucleotide sequence ID" value="XM_002429081.1"/>
</dbReference>
<dbReference type="OrthoDB" id="1272at2759"/>
<proteinExistence type="predicted"/>
<evidence type="ECO:0000256" key="3">
    <source>
        <dbReference type="ARBA" id="ARBA00022490"/>
    </source>
</evidence>
<organism>
    <name type="scientific">Pediculus humanus subsp. corporis</name>
    <name type="common">Body louse</name>
    <dbReference type="NCBI Taxonomy" id="121224"/>
    <lineage>
        <taxon>Eukaryota</taxon>
        <taxon>Metazoa</taxon>
        <taxon>Ecdysozoa</taxon>
        <taxon>Arthropoda</taxon>
        <taxon>Hexapoda</taxon>
        <taxon>Insecta</taxon>
        <taxon>Pterygota</taxon>
        <taxon>Neoptera</taxon>
        <taxon>Paraneoptera</taxon>
        <taxon>Psocodea</taxon>
        <taxon>Troctomorpha</taxon>
        <taxon>Phthiraptera</taxon>
        <taxon>Anoplura</taxon>
        <taxon>Pediculidae</taxon>
        <taxon>Pediculus</taxon>
    </lineage>
</organism>
<dbReference type="HOGENOM" id="CLU_076808_0_1_1"/>
<name>E0VSN2_PEDHC</name>
<dbReference type="EMBL" id="AAZO01005147">
    <property type="status" value="NOT_ANNOTATED_CDS"/>
    <property type="molecule type" value="Genomic_DNA"/>
</dbReference>
<dbReference type="Proteomes" id="UP000009046">
    <property type="component" value="Unassembled WGS sequence"/>
</dbReference>
<evidence type="ECO:0000313" key="9">
    <source>
        <dbReference type="Proteomes" id="UP000009046"/>
    </source>
</evidence>
<dbReference type="eggNOG" id="ENOG502R9SY">
    <property type="taxonomic scope" value="Eukaryota"/>
</dbReference>
<evidence type="ECO:0000256" key="1">
    <source>
        <dbReference type="ARBA" id="ARBA00004123"/>
    </source>
</evidence>
<dbReference type="EnsemblMetazoa" id="PHUM420760-RA">
    <property type="protein sequence ID" value="PHUM420760-PA"/>
    <property type="gene ID" value="PHUM420760"/>
</dbReference>
<comment type="subcellular location">
    <subcellularLocation>
        <location evidence="2">Cytoplasm</location>
    </subcellularLocation>
    <subcellularLocation>
        <location evidence="1">Nucleus</location>
    </subcellularLocation>
</comment>
<dbReference type="InterPro" id="IPR029404">
    <property type="entry name" value="CDIN1"/>
</dbReference>
<dbReference type="STRING" id="121224.E0VSN2"/>
<dbReference type="PANTHER" id="PTHR31661:SF1">
    <property type="entry name" value="CDAN1-INTERACTING NUCLEASE 1"/>
    <property type="match status" value="1"/>
</dbReference>
<dbReference type="OMA" id="KASFCDD"/>
<accession>E0VSN2</accession>
<keyword evidence="4" id="KW-0539">Nucleus</keyword>
<dbReference type="GO" id="GO:0005737">
    <property type="term" value="C:cytoplasm"/>
    <property type="evidence" value="ECO:0007669"/>
    <property type="project" value="UniProtKB-SubCell"/>
</dbReference>
<keyword evidence="9" id="KW-1185">Reference proteome</keyword>
<dbReference type="PANTHER" id="PTHR31661">
    <property type="entry name" value="SIMILAR TO CDNA SEQUENCE BC052040"/>
    <property type="match status" value="1"/>
</dbReference>
<evidence type="ECO:0000313" key="8">
    <source>
        <dbReference type="EnsemblMetazoa" id="PHUM420760-PA"/>
    </source>
</evidence>
<dbReference type="GO" id="GO:0005634">
    <property type="term" value="C:nucleus"/>
    <property type="evidence" value="ECO:0007669"/>
    <property type="project" value="UniProtKB-SubCell"/>
</dbReference>
<gene>
    <name evidence="8" type="primary">8234505</name>
    <name evidence="7" type="ORF">Phum_PHUM420760</name>
</gene>
<evidence type="ECO:0000256" key="6">
    <source>
        <dbReference type="SAM" id="MobiDB-lite"/>
    </source>
</evidence>
<feature type="region of interest" description="Disordered" evidence="6">
    <location>
        <begin position="257"/>
        <end position="280"/>
    </location>
</feature>
<evidence type="ECO:0000313" key="7">
    <source>
        <dbReference type="EMBL" id="EEB16388.1"/>
    </source>
</evidence>
<keyword evidence="3" id="KW-0963">Cytoplasm</keyword>
<dbReference type="EMBL" id="DS235751">
    <property type="protein sequence ID" value="EEB16388.1"/>
    <property type="molecule type" value="Genomic_DNA"/>
</dbReference>
<sequence>MILLQETYIKIISRIQNCKENYQKLELELSDEFGYLNMKSLNNSPDVILKLSNEMDMTCTQVAKIILDNYYEKDKNLISTNNKTSNLKQYMKDSTLIDDLDLAHEVFLCQLYDYQYGHINDIIRHCFGQEYEYHLQKIVKEKNLTFQSEDDLRMYGYDKTPDIKLDVPFAVDGFVINWIESKALFGDPEEHQNYLNEQYSSYWNRFGTGLVIYWLGLVDSIIDPGEKRFIVRDDFPKEITLINPFIIADIPENTSKNLVKDSGNSQCDNETNKENTMAEQ</sequence>
<dbReference type="FunCoup" id="E0VSN2">
    <property type="interactions" value="1275"/>
</dbReference>
<evidence type="ECO:0000256" key="5">
    <source>
        <dbReference type="ARBA" id="ARBA00023480"/>
    </source>
</evidence>
<evidence type="ECO:0000256" key="4">
    <source>
        <dbReference type="ARBA" id="ARBA00023242"/>
    </source>
</evidence>
<reference evidence="7" key="1">
    <citation type="submission" date="2007-04" db="EMBL/GenBank/DDBJ databases">
        <title>Annotation of Pediculus humanus corporis strain USDA.</title>
        <authorList>
            <person name="Kirkness E."/>
            <person name="Hannick L."/>
            <person name="Hass B."/>
            <person name="Bruggner R."/>
            <person name="Lawson D."/>
            <person name="Bidwell S."/>
            <person name="Joardar V."/>
            <person name="Caler E."/>
            <person name="Walenz B."/>
            <person name="Inman J."/>
            <person name="Schobel S."/>
            <person name="Galinsky K."/>
            <person name="Amedeo P."/>
            <person name="Strausberg R."/>
        </authorList>
    </citation>
    <scope>NUCLEOTIDE SEQUENCE</scope>
    <source>
        <strain evidence="7">USDA</strain>
    </source>
</reference>
<reference evidence="8" key="3">
    <citation type="submission" date="2021-02" db="UniProtKB">
        <authorList>
            <consortium name="EnsemblMetazoa"/>
        </authorList>
    </citation>
    <scope>IDENTIFICATION</scope>
    <source>
        <strain evidence="8">USDA</strain>
    </source>
</reference>
<dbReference type="AlphaFoldDB" id="E0VSN2"/>
<dbReference type="InParanoid" id="E0VSN2"/>
<dbReference type="CTD" id="8234505"/>
<dbReference type="Pfam" id="PF14811">
    <property type="entry name" value="TPD"/>
    <property type="match status" value="1"/>
</dbReference>